<evidence type="ECO:0000256" key="7">
    <source>
        <dbReference type="ARBA" id="ARBA00048668"/>
    </source>
</evidence>
<evidence type="ECO:0000256" key="5">
    <source>
        <dbReference type="ARBA" id="ARBA00022598"/>
    </source>
</evidence>
<dbReference type="OMA" id="IEHCLEY"/>
<gene>
    <name evidence="10" type="ORF">CL6EHI_023260</name>
</gene>
<dbReference type="Gene3D" id="3.20.140.10">
    <property type="entry name" value="nicotinate phosphoribosyltransferase"/>
    <property type="match status" value="1"/>
</dbReference>
<dbReference type="VEuPathDB" id="AmoebaDB:EHI_023260"/>
<evidence type="ECO:0000256" key="4">
    <source>
        <dbReference type="ARBA" id="ARBA00022553"/>
    </source>
</evidence>
<dbReference type="UniPathway" id="UPA00253">
    <property type="reaction ID" value="UER00457"/>
</dbReference>
<dbReference type="InterPro" id="IPR006406">
    <property type="entry name" value="Nic_PRibTrfase"/>
</dbReference>
<comment type="pathway">
    <text evidence="1">Cofactor biosynthesis; NAD(+) biosynthesis; nicotinate D-ribonucleotide from nicotinate: step 1/1.</text>
</comment>
<feature type="domain" description="Nicotinate phosphoribosyltransferase N-terminal" evidence="9">
    <location>
        <begin position="8"/>
        <end position="126"/>
    </location>
</feature>
<dbReference type="PANTHER" id="PTHR11098">
    <property type="entry name" value="NICOTINATE PHOSPHORIBOSYLTRANSFERASE"/>
    <property type="match status" value="1"/>
</dbReference>
<dbReference type="VEuPathDB" id="AmoebaDB:EHI5A_014620"/>
<keyword evidence="4" id="KW-0597">Phosphoprotein</keyword>
<keyword evidence="10" id="KW-0328">Glycosyltransferase</keyword>
<reference evidence="10 11" key="1">
    <citation type="submission" date="2016-05" db="EMBL/GenBank/DDBJ databases">
        <title>First whole genome sequencing of Entamoeba histolytica HM1:IMSS-clone-6.</title>
        <authorList>
            <person name="Mukherjee Avik.K."/>
            <person name="Izumyama S."/>
            <person name="Nakada-Tsukui K."/>
            <person name="Nozaki T."/>
        </authorList>
    </citation>
    <scope>NUCLEOTIDE SEQUENCE [LARGE SCALE GENOMIC DNA]</scope>
    <source>
        <strain evidence="10 11">HM1:IMSS clone 6</strain>
    </source>
</reference>
<keyword evidence="5" id="KW-0436">Ligase</keyword>
<dbReference type="SUPFAM" id="SSF51690">
    <property type="entry name" value="Nicotinate/Quinolinate PRTase C-terminal domain-like"/>
    <property type="match status" value="1"/>
</dbReference>
<organism evidence="10 11">
    <name type="scientific">Entamoeba histolytica</name>
    <dbReference type="NCBI Taxonomy" id="5759"/>
    <lineage>
        <taxon>Eukaryota</taxon>
        <taxon>Amoebozoa</taxon>
        <taxon>Evosea</taxon>
        <taxon>Archamoebae</taxon>
        <taxon>Mastigamoebida</taxon>
        <taxon>Entamoebidae</taxon>
        <taxon>Entamoeba</taxon>
    </lineage>
</organism>
<name>A0A5K1VPA8_ENTHI</name>
<dbReference type="GO" id="GO:0004516">
    <property type="term" value="F:nicotinate phosphoribosyltransferase activity"/>
    <property type="evidence" value="ECO:0007669"/>
    <property type="project" value="UniProtKB-EC"/>
</dbReference>
<dbReference type="NCBIfam" id="TIGR01514">
    <property type="entry name" value="NAPRTase"/>
    <property type="match status" value="1"/>
</dbReference>
<dbReference type="VEuPathDB" id="AmoebaDB:KM1_006260"/>
<dbReference type="Pfam" id="PF17767">
    <property type="entry name" value="NAPRTase_N"/>
    <property type="match status" value="1"/>
</dbReference>
<feature type="domain" description="Nicotinate/nicotinamide phosphoribosyltransferase" evidence="8">
    <location>
        <begin position="158"/>
        <end position="352"/>
    </location>
</feature>
<dbReference type="PIRSF" id="PIRSF000484">
    <property type="entry name" value="NAPRT"/>
    <property type="match status" value="1"/>
</dbReference>
<dbReference type="EC" id="6.3.4.21" evidence="3"/>
<dbReference type="InterPro" id="IPR036068">
    <property type="entry name" value="Nicotinate_pribotase-like_C"/>
</dbReference>
<dbReference type="InterPro" id="IPR007229">
    <property type="entry name" value="Nic_PRibTrfase-Fam"/>
</dbReference>
<evidence type="ECO:0000259" key="9">
    <source>
        <dbReference type="Pfam" id="PF17767"/>
    </source>
</evidence>
<dbReference type="VEuPathDB" id="AmoebaDB:EHI7A_004550"/>
<dbReference type="EMBL" id="BDEQ01000001">
    <property type="protein sequence ID" value="GAT92337.1"/>
    <property type="molecule type" value="Genomic_DNA"/>
</dbReference>
<evidence type="ECO:0000259" key="8">
    <source>
        <dbReference type="Pfam" id="PF04095"/>
    </source>
</evidence>
<dbReference type="GO" id="GO:0034355">
    <property type="term" value="P:NAD+ biosynthetic process via the salvage pathway"/>
    <property type="evidence" value="ECO:0007669"/>
    <property type="project" value="TreeGrafter"/>
</dbReference>
<evidence type="ECO:0000313" key="10">
    <source>
        <dbReference type="EMBL" id="GAT92337.1"/>
    </source>
</evidence>
<dbReference type="InterPro" id="IPR041525">
    <property type="entry name" value="N/Namide_PRibTrfase"/>
</dbReference>
<dbReference type="NCBIfam" id="NF003704">
    <property type="entry name" value="PRK05321.1"/>
    <property type="match status" value="1"/>
</dbReference>
<dbReference type="Proteomes" id="UP000078387">
    <property type="component" value="Unassembled WGS sequence"/>
</dbReference>
<accession>A0A5K1VPA8</accession>
<dbReference type="VEuPathDB" id="AmoebaDB:EHI8A_002920"/>
<keyword evidence="6" id="KW-0662">Pyridine nucleotide biosynthesis</keyword>
<dbReference type="HAMAP" id="MF_00570">
    <property type="entry name" value="NAPRTase"/>
    <property type="match status" value="1"/>
</dbReference>
<dbReference type="FunFam" id="3.20.140.10:FF:000010">
    <property type="entry name" value="Nicotinate phosphoribosyltransferase"/>
    <property type="match status" value="1"/>
</dbReference>
<dbReference type="Pfam" id="PF04095">
    <property type="entry name" value="NAPRTase"/>
    <property type="match status" value="1"/>
</dbReference>
<sequence>MPIITSILDNDLYKFTVSNGYFCLYPYASGVFSFRDRNLMNFPDGFAEVLQKEINEMASISTTTEEVEYLKTLKYLPPTYIEFIKNFHYDPKEVKIEVINNKLHIDCTGYLYRMTLWEVPLLAIVSELYQKMTHHTADMDYVIKTTELKAKKLTEAGCKYSDFGTRRRFSKEVHDVVVKTLKENSGNNFIGSSNVYLAMKYNLKPIGTHPHEWMMFHAAAYGYKGANALGLTRWRDLYRGYLCCALTDTFTTDVFFREFDRPLAMSFDGIRHDSESPFVFADKAIAFYKKMGIDPMTKNIVFSDSLTYEKAIELQNYCKGKINCSFGIGTHFTCDTGNNNKPLNIVMKLLKAKEYDENEFVGCVKLSDAVGKHLGEEKDILTCKLSLGLN</sequence>
<comment type="catalytic activity">
    <reaction evidence="7">
        <text>5-phospho-alpha-D-ribose 1-diphosphate + nicotinate + ATP + H2O = nicotinate beta-D-ribonucleotide + ADP + phosphate + diphosphate</text>
        <dbReference type="Rhea" id="RHEA:36163"/>
        <dbReference type="ChEBI" id="CHEBI:15377"/>
        <dbReference type="ChEBI" id="CHEBI:30616"/>
        <dbReference type="ChEBI" id="CHEBI:32544"/>
        <dbReference type="ChEBI" id="CHEBI:33019"/>
        <dbReference type="ChEBI" id="CHEBI:43474"/>
        <dbReference type="ChEBI" id="CHEBI:57502"/>
        <dbReference type="ChEBI" id="CHEBI:58017"/>
        <dbReference type="ChEBI" id="CHEBI:456216"/>
        <dbReference type="EC" id="6.3.4.21"/>
    </reaction>
</comment>
<dbReference type="PANTHER" id="PTHR11098:SF1">
    <property type="entry name" value="NICOTINATE PHOSPHORIBOSYLTRANSFERASE"/>
    <property type="match status" value="1"/>
</dbReference>
<proteinExistence type="inferred from homology"/>
<protein>
    <recommendedName>
        <fullName evidence="3">nicotinate phosphoribosyltransferase</fullName>
        <ecNumber evidence="3">6.3.4.21</ecNumber>
    </recommendedName>
</protein>
<dbReference type="GO" id="GO:0016757">
    <property type="term" value="F:glycosyltransferase activity"/>
    <property type="evidence" value="ECO:0007669"/>
    <property type="project" value="UniProtKB-KW"/>
</dbReference>
<evidence type="ECO:0000256" key="2">
    <source>
        <dbReference type="ARBA" id="ARBA00010897"/>
    </source>
</evidence>
<evidence type="ECO:0000313" key="11">
    <source>
        <dbReference type="Proteomes" id="UP000078387"/>
    </source>
</evidence>
<evidence type="ECO:0000256" key="6">
    <source>
        <dbReference type="ARBA" id="ARBA00022642"/>
    </source>
</evidence>
<keyword evidence="10" id="KW-0808">Transferase</keyword>
<dbReference type="AlphaFoldDB" id="A0A5K1VPA8"/>
<evidence type="ECO:0000256" key="3">
    <source>
        <dbReference type="ARBA" id="ARBA00013236"/>
    </source>
</evidence>
<dbReference type="SUPFAM" id="SSF54675">
    <property type="entry name" value="Nicotinate/Quinolinate PRTase N-terminal domain-like"/>
    <property type="match status" value="1"/>
</dbReference>
<evidence type="ECO:0000256" key="1">
    <source>
        <dbReference type="ARBA" id="ARBA00004952"/>
    </source>
</evidence>
<dbReference type="GO" id="GO:0005829">
    <property type="term" value="C:cytosol"/>
    <property type="evidence" value="ECO:0007669"/>
    <property type="project" value="TreeGrafter"/>
</dbReference>
<comment type="similarity">
    <text evidence="2">Belongs to the NAPRTase family.</text>
</comment>
<comment type="caution">
    <text evidence="10">The sequence shown here is derived from an EMBL/GenBank/DDBJ whole genome shotgun (WGS) entry which is preliminary data.</text>
</comment>
<dbReference type="InterPro" id="IPR040727">
    <property type="entry name" value="NAPRTase_N"/>
</dbReference>